<accession>A0ABW1PI34</accession>
<dbReference type="NCBIfam" id="TIGR04019">
    <property type="entry name" value="B_thiol_YtxJ"/>
    <property type="match status" value="1"/>
</dbReference>
<name>A0ABW1PI34_9FLAO</name>
<dbReference type="Pfam" id="PF11009">
    <property type="entry name" value="BrxC"/>
    <property type="match status" value="1"/>
</dbReference>
<dbReference type="RefSeq" id="WP_379789822.1">
    <property type="nucleotide sequence ID" value="NZ_JBHSQB010000003.1"/>
</dbReference>
<reference evidence="3" key="1">
    <citation type="journal article" date="2019" name="Int. J. Syst. Evol. Microbiol.">
        <title>The Global Catalogue of Microorganisms (GCM) 10K type strain sequencing project: providing services to taxonomists for standard genome sequencing and annotation.</title>
        <authorList>
            <consortium name="The Broad Institute Genomics Platform"/>
            <consortium name="The Broad Institute Genome Sequencing Center for Infectious Disease"/>
            <person name="Wu L."/>
            <person name="Ma J."/>
        </authorList>
    </citation>
    <scope>NUCLEOTIDE SEQUENCE [LARGE SCALE GENOMIC DNA]</scope>
    <source>
        <strain evidence="3">CCUG 49679</strain>
    </source>
</reference>
<dbReference type="InterPro" id="IPR036249">
    <property type="entry name" value="Thioredoxin-like_sf"/>
</dbReference>
<evidence type="ECO:0000313" key="2">
    <source>
        <dbReference type="EMBL" id="MFC6095214.1"/>
    </source>
</evidence>
<evidence type="ECO:0000256" key="1">
    <source>
        <dbReference type="SAM" id="MobiDB-lite"/>
    </source>
</evidence>
<proteinExistence type="predicted"/>
<dbReference type="EMBL" id="JBHSQB010000003">
    <property type="protein sequence ID" value="MFC6095214.1"/>
    <property type="molecule type" value="Genomic_DNA"/>
</dbReference>
<evidence type="ECO:0000313" key="3">
    <source>
        <dbReference type="Proteomes" id="UP001596287"/>
    </source>
</evidence>
<gene>
    <name evidence="2" type="primary">ytxJ</name>
    <name evidence="2" type="ORF">ACFPVY_01025</name>
</gene>
<protein>
    <submittedName>
        <fullName evidence="2">Bacillithiol system redox-active protein YtxJ</fullName>
    </submittedName>
</protein>
<dbReference type="SUPFAM" id="SSF52833">
    <property type="entry name" value="Thioredoxin-like"/>
    <property type="match status" value="1"/>
</dbReference>
<dbReference type="Proteomes" id="UP001596287">
    <property type="component" value="Unassembled WGS sequence"/>
</dbReference>
<comment type="caution">
    <text evidence="2">The sequence shown here is derived from an EMBL/GenBank/DDBJ whole genome shotgun (WGS) entry which is preliminary data.</text>
</comment>
<dbReference type="InterPro" id="IPR022551">
    <property type="entry name" value="BrxC"/>
</dbReference>
<keyword evidence="3" id="KW-1185">Reference proteome</keyword>
<feature type="region of interest" description="Disordered" evidence="1">
    <location>
        <begin position="1"/>
        <end position="23"/>
    </location>
</feature>
<dbReference type="Gene3D" id="3.40.30.10">
    <property type="entry name" value="Glutaredoxin"/>
    <property type="match status" value="1"/>
</dbReference>
<sequence>MSLFNSLFGNSSESDNKDTNQNGLNWNALTELKQLDAIVEESAEKPVVIFKHSTRCSISRMALKNFEREYNLEESEATPYFLDLLEHRDISSEIAQKFQVIHQSPQLLLIKNGKSVYDVSHSEIDAEALKSKVETLGN</sequence>
<organism evidence="2 3">
    <name type="scientific">Flavobacterium qiangtangense</name>
    <dbReference type="NCBI Taxonomy" id="1442595"/>
    <lineage>
        <taxon>Bacteria</taxon>
        <taxon>Pseudomonadati</taxon>
        <taxon>Bacteroidota</taxon>
        <taxon>Flavobacteriia</taxon>
        <taxon>Flavobacteriales</taxon>
        <taxon>Flavobacteriaceae</taxon>
        <taxon>Flavobacterium</taxon>
    </lineage>
</organism>